<dbReference type="KEGG" id="fat:DVK85_08085"/>
<evidence type="ECO:0000313" key="2">
    <source>
        <dbReference type="Proteomes" id="UP000253951"/>
    </source>
</evidence>
<organism evidence="1 2">
    <name type="scientific">Flavobacterium arcticum</name>
    <dbReference type="NCBI Taxonomy" id="1784713"/>
    <lineage>
        <taxon>Bacteria</taxon>
        <taxon>Pseudomonadati</taxon>
        <taxon>Bacteroidota</taxon>
        <taxon>Flavobacteriia</taxon>
        <taxon>Flavobacteriales</taxon>
        <taxon>Flavobacteriaceae</taxon>
        <taxon>Flavobacterium</taxon>
    </lineage>
</organism>
<evidence type="ECO:0000313" key="1">
    <source>
        <dbReference type="EMBL" id="AXG74199.1"/>
    </source>
</evidence>
<gene>
    <name evidence="1" type="ORF">DVK85_08085</name>
</gene>
<dbReference type="Proteomes" id="UP000253951">
    <property type="component" value="Chromosome"/>
</dbReference>
<dbReference type="InterPro" id="IPR024453">
    <property type="entry name" value="Peptidase_C92"/>
</dbReference>
<dbReference type="EMBL" id="CP031188">
    <property type="protein sequence ID" value="AXG74199.1"/>
    <property type="molecule type" value="Genomic_DNA"/>
</dbReference>
<name>A0A345HC89_9FLAO</name>
<dbReference type="SUPFAM" id="SSF54001">
    <property type="entry name" value="Cysteine proteinases"/>
    <property type="match status" value="1"/>
</dbReference>
<proteinExistence type="predicted"/>
<dbReference type="Pfam" id="PF05708">
    <property type="entry name" value="Peptidase_C92"/>
    <property type="match status" value="1"/>
</dbReference>
<reference evidence="1 2" key="1">
    <citation type="submission" date="2018-07" db="EMBL/GenBank/DDBJ databases">
        <title>Complete genome sequence of Flavobacterium arcticum type strain SM1502T.</title>
        <authorList>
            <person name="Li Y."/>
            <person name="Li D.-D."/>
        </authorList>
    </citation>
    <scope>NUCLEOTIDE SEQUENCE [LARGE SCALE GENOMIC DNA]</scope>
    <source>
        <strain evidence="1 2">SM1502</strain>
    </source>
</reference>
<protein>
    <recommendedName>
        <fullName evidence="3">YiiX family permuted papain-like enzyme</fullName>
    </recommendedName>
</protein>
<dbReference type="InterPro" id="IPR038765">
    <property type="entry name" value="Papain-like_cys_pep_sf"/>
</dbReference>
<sequence length="223" mass="26171">MKKLFFILILLFCLLAGSYKLFFYFDHQSEVRGQTKNKTVTRLNKDELKLIKEGDFILRKGFGFFSDYISKNLNDGDIDVTHAGIIIKQNDSLFVIHSLSSDVSDIDGVQKQPLSDFLLYSAPHKIIVTRIKSTDTICGKNIAKRANYYLERKVPFDHHGDYDDEEKLYCTEMIWKILEKDLHIVTIPIVPKARKDFFYSMMPMYNTEYFDIIINQYKTDNYK</sequence>
<dbReference type="Gene3D" id="3.90.1720.10">
    <property type="entry name" value="endopeptidase domain like (from Nostoc punctiforme)"/>
    <property type="match status" value="1"/>
</dbReference>
<evidence type="ECO:0008006" key="3">
    <source>
        <dbReference type="Google" id="ProtNLM"/>
    </source>
</evidence>
<dbReference type="RefSeq" id="WP_114677957.1">
    <property type="nucleotide sequence ID" value="NZ_CP031188.1"/>
</dbReference>
<dbReference type="AlphaFoldDB" id="A0A345HC89"/>
<accession>A0A345HC89</accession>
<dbReference type="OrthoDB" id="1148539at2"/>
<keyword evidence="2" id="KW-1185">Reference proteome</keyword>